<evidence type="ECO:0000313" key="1">
    <source>
        <dbReference type="EMBL" id="CAG9948711.1"/>
    </source>
</evidence>
<sequence length="88" mass="9462">MGYATESTLWQSDAFRQPIKDLISRYYELSDSPQADAGETLASKVFSSDACVKSPQGSFTGSAGSVNLALNAINFVANKGDSRYRSQS</sequence>
<accession>A0ACA9U632</accession>
<reference evidence="1" key="2">
    <citation type="submission" date="2021-10" db="EMBL/GenBank/DDBJ databases">
        <authorList>
            <person name="Piombo E."/>
        </authorList>
    </citation>
    <scope>NUCLEOTIDE SEQUENCE</scope>
</reference>
<protein>
    <submittedName>
        <fullName evidence="1">Uncharacterized protein</fullName>
    </submittedName>
</protein>
<keyword evidence="2" id="KW-1185">Reference proteome</keyword>
<proteinExistence type="predicted"/>
<name>A0ACA9U632_BIOOC</name>
<gene>
    <name evidence="1" type="ORF">CRV2_00015904</name>
</gene>
<comment type="caution">
    <text evidence="1">The sequence shown here is derived from an EMBL/GenBank/DDBJ whole genome shotgun (WGS) entry which is preliminary data.</text>
</comment>
<dbReference type="Proteomes" id="UP000836387">
    <property type="component" value="Unassembled WGS sequence"/>
</dbReference>
<reference evidence="1" key="1">
    <citation type="submission" date="2020-04" db="EMBL/GenBank/DDBJ databases">
        <authorList>
            <person name="Broberg M."/>
        </authorList>
    </citation>
    <scope>NUCLEOTIDE SEQUENCE</scope>
</reference>
<evidence type="ECO:0000313" key="2">
    <source>
        <dbReference type="Proteomes" id="UP000836387"/>
    </source>
</evidence>
<organism evidence="1 2">
    <name type="scientific">Clonostachys rosea f. rosea IK726</name>
    <dbReference type="NCBI Taxonomy" id="1349383"/>
    <lineage>
        <taxon>Eukaryota</taxon>
        <taxon>Fungi</taxon>
        <taxon>Dikarya</taxon>
        <taxon>Ascomycota</taxon>
        <taxon>Pezizomycotina</taxon>
        <taxon>Sordariomycetes</taxon>
        <taxon>Hypocreomycetidae</taxon>
        <taxon>Hypocreales</taxon>
        <taxon>Bionectriaceae</taxon>
        <taxon>Clonostachys</taxon>
    </lineage>
</organism>
<dbReference type="EMBL" id="CADEHS020000026">
    <property type="protein sequence ID" value="CAG9948711.1"/>
    <property type="molecule type" value="Genomic_DNA"/>
</dbReference>